<name>A0A976M5G4_THEOR</name>
<protein>
    <recommendedName>
        <fullName evidence="1">Apoptosis-antagonizing transcription factor C-terminal domain-containing protein</fullName>
    </recommendedName>
</protein>
<dbReference type="OrthoDB" id="361595at2759"/>
<dbReference type="Proteomes" id="UP000244803">
    <property type="component" value="Chromosome 3"/>
</dbReference>
<feature type="domain" description="Apoptosis-antagonizing transcription factor C-terminal" evidence="1">
    <location>
        <begin position="196"/>
        <end position="276"/>
    </location>
</feature>
<dbReference type="EMBL" id="CP056066">
    <property type="protein sequence ID" value="UKJ88843.2"/>
    <property type="molecule type" value="Genomic_DNA"/>
</dbReference>
<gene>
    <name evidence="2" type="ORF">MACJ_002089</name>
</gene>
<evidence type="ECO:0000259" key="1">
    <source>
        <dbReference type="Pfam" id="PF08164"/>
    </source>
</evidence>
<dbReference type="GO" id="GO:0005730">
    <property type="term" value="C:nucleolus"/>
    <property type="evidence" value="ECO:0007669"/>
    <property type="project" value="TreeGrafter"/>
</dbReference>
<sequence>MTRRAIKYKMKNKVNKHNGIVKKQLSDYNNLLKIRVYLQKLNSCIQRWPHPYLHSLASQNLSSDANNTLNQIRNNFLQLSKLFFSKLSRTGSISLNQDLFHNFDYLPKRRPALLDRLDYLNDITNFNVNRTFKVINNNISTQIKFFHENPDKFIKKSHILNLPNNIIGYDFLTKQIGADQSKKLHIDQIYNDQVFYVKLLNYLIQNDNTSDVDLKSEESLIKNNQQDKQRLSLNKTSKGRKVKYTLIEKLENFVERTTTKSFTSPDFTNLLINSLFKS</sequence>
<dbReference type="Pfam" id="PF08164">
    <property type="entry name" value="TRAUB"/>
    <property type="match status" value="1"/>
</dbReference>
<dbReference type="InterPro" id="IPR039223">
    <property type="entry name" value="AATF/Bfr2"/>
</dbReference>
<accession>A0A976M5G4</accession>
<dbReference type="AlphaFoldDB" id="A0A976M5G4"/>
<dbReference type="InterPro" id="IPR012617">
    <property type="entry name" value="AATF_C"/>
</dbReference>
<proteinExistence type="predicted"/>
<reference evidence="2" key="1">
    <citation type="submission" date="2022-07" db="EMBL/GenBank/DDBJ databases">
        <title>Evaluation of T. orientalis genome assembly methods using nanopore sequencing and analysis of variation between genomes.</title>
        <authorList>
            <person name="Yam J."/>
            <person name="Micallef M.L."/>
            <person name="Liu M."/>
            <person name="Djordjevic S.P."/>
            <person name="Bogema D.R."/>
            <person name="Jenkins C."/>
        </authorList>
    </citation>
    <scope>NUCLEOTIDE SEQUENCE</scope>
    <source>
        <strain evidence="2">Fish Creek</strain>
    </source>
</reference>
<dbReference type="PANTHER" id="PTHR15565:SF0">
    <property type="entry name" value="PROTEIN AATF"/>
    <property type="match status" value="1"/>
</dbReference>
<dbReference type="PANTHER" id="PTHR15565">
    <property type="entry name" value="AATF PROTEIN APOPTOSIS ANTAGONIZING TRANSCRIPTION FACTOR"/>
    <property type="match status" value="1"/>
</dbReference>
<evidence type="ECO:0000313" key="3">
    <source>
        <dbReference type="Proteomes" id="UP000244803"/>
    </source>
</evidence>
<organism evidence="2 3">
    <name type="scientific">Theileria orientalis</name>
    <dbReference type="NCBI Taxonomy" id="68886"/>
    <lineage>
        <taxon>Eukaryota</taxon>
        <taxon>Sar</taxon>
        <taxon>Alveolata</taxon>
        <taxon>Apicomplexa</taxon>
        <taxon>Aconoidasida</taxon>
        <taxon>Piroplasmida</taxon>
        <taxon>Theileriidae</taxon>
        <taxon>Theileria</taxon>
    </lineage>
</organism>
<evidence type="ECO:0000313" key="2">
    <source>
        <dbReference type="EMBL" id="UKJ88843.2"/>
    </source>
</evidence>